<dbReference type="InterPro" id="IPR011989">
    <property type="entry name" value="ARM-like"/>
</dbReference>
<evidence type="ECO:0000256" key="1">
    <source>
        <dbReference type="SAM" id="Coils"/>
    </source>
</evidence>
<name>A0A5J4UV78_9EUKA</name>
<feature type="coiled-coil region" evidence="1">
    <location>
        <begin position="238"/>
        <end position="300"/>
    </location>
</feature>
<dbReference type="InterPro" id="IPR000626">
    <property type="entry name" value="Ubiquitin-like_dom"/>
</dbReference>
<protein>
    <recommendedName>
        <fullName evidence="2">Ubiquitin-like domain-containing protein</fullName>
    </recommendedName>
</protein>
<evidence type="ECO:0000313" key="4">
    <source>
        <dbReference type="Proteomes" id="UP000324800"/>
    </source>
</evidence>
<dbReference type="InterPro" id="IPR029071">
    <property type="entry name" value="Ubiquitin-like_domsf"/>
</dbReference>
<reference evidence="3 4" key="1">
    <citation type="submission" date="2019-03" db="EMBL/GenBank/DDBJ databases">
        <title>Single cell metagenomics reveals metabolic interactions within the superorganism composed of flagellate Streblomastix strix and complex community of Bacteroidetes bacteria on its surface.</title>
        <authorList>
            <person name="Treitli S.C."/>
            <person name="Kolisko M."/>
            <person name="Husnik F."/>
            <person name="Keeling P."/>
            <person name="Hampl V."/>
        </authorList>
    </citation>
    <scope>NUCLEOTIDE SEQUENCE [LARGE SCALE GENOMIC DNA]</scope>
    <source>
        <strain evidence="3">ST1C</strain>
    </source>
</reference>
<dbReference type="PROSITE" id="PS50053">
    <property type="entry name" value="UBIQUITIN_2"/>
    <property type="match status" value="1"/>
</dbReference>
<evidence type="ECO:0000259" key="2">
    <source>
        <dbReference type="PROSITE" id="PS50053"/>
    </source>
</evidence>
<organism evidence="3 4">
    <name type="scientific">Streblomastix strix</name>
    <dbReference type="NCBI Taxonomy" id="222440"/>
    <lineage>
        <taxon>Eukaryota</taxon>
        <taxon>Metamonada</taxon>
        <taxon>Preaxostyla</taxon>
        <taxon>Oxymonadida</taxon>
        <taxon>Streblomastigidae</taxon>
        <taxon>Streblomastix</taxon>
    </lineage>
</organism>
<dbReference type="Proteomes" id="UP000324800">
    <property type="component" value="Unassembled WGS sequence"/>
</dbReference>
<evidence type="ECO:0000313" key="3">
    <source>
        <dbReference type="EMBL" id="KAA6374348.1"/>
    </source>
</evidence>
<dbReference type="Gene3D" id="2.60.120.920">
    <property type="match status" value="1"/>
</dbReference>
<accession>A0A5J4UV78</accession>
<dbReference type="Gene3D" id="1.25.10.10">
    <property type="entry name" value="Leucine-rich Repeat Variant"/>
    <property type="match status" value="1"/>
</dbReference>
<proteinExistence type="predicted"/>
<dbReference type="AlphaFoldDB" id="A0A5J4UV78"/>
<dbReference type="EMBL" id="SNRW01012047">
    <property type="protein sequence ID" value="KAA6374348.1"/>
    <property type="molecule type" value="Genomic_DNA"/>
</dbReference>
<dbReference type="Gene3D" id="3.10.20.90">
    <property type="entry name" value="Phosphatidylinositol 3-kinase Catalytic Subunit, Chain A, domain 1"/>
    <property type="match status" value="1"/>
</dbReference>
<comment type="caution">
    <text evidence="3">The sequence shown here is derived from an EMBL/GenBank/DDBJ whole genome shotgun (WGS) entry which is preliminary data.</text>
</comment>
<keyword evidence="1" id="KW-0175">Coiled coil</keyword>
<dbReference type="InterPro" id="IPR016024">
    <property type="entry name" value="ARM-type_fold"/>
</dbReference>
<dbReference type="Pfam" id="PF00240">
    <property type="entry name" value="ubiquitin"/>
    <property type="match status" value="1"/>
</dbReference>
<dbReference type="SUPFAM" id="SSF48371">
    <property type="entry name" value="ARM repeat"/>
    <property type="match status" value="1"/>
</dbReference>
<gene>
    <name evidence="3" type="ORF">EZS28_030125</name>
</gene>
<dbReference type="InterPro" id="IPR043136">
    <property type="entry name" value="B30.2/SPRY_sf"/>
</dbReference>
<dbReference type="SUPFAM" id="SSF54236">
    <property type="entry name" value="Ubiquitin-like"/>
    <property type="match status" value="1"/>
</dbReference>
<sequence>MQDTSLRLEQPANDNDAEMIAFIPQIAIDLQSSDERLKISALQQLLIIVIKVPLCLEQLYQQDIISILKEFLVSDLQSELQDLSIGIFGLIDVRCNYHSKKNRAVSSVNALLQIILSSDEKLSHKGSDALCKLICVDEQIRKVLFKKRFVYLILESLSVQAPEEIKSSSQDQEEEITQDFIQAGLLAVTLKLAEDEDKLEDLSCLIPQLLQLKNNKVKDVNIKARNLLKIFSEAGINYSSSQKQIQDKDEMIRFLKEELEQKNEEQYILREENRNKTERINELERNIAEIKRNSDQIQFQILIPAESNPKIDEINTISSTKTEDQIFIINKIITTGIYRCQFRVNHGGSAFGVMKSGQVLPTGRRCDQDIAMYFTHKQYLWQNWKSTSGNEKYCDGSVVEIEVNMAMPRTATLFINGRQQPVNMTGLPNSVQFFFSTYWQYTSVTVLSLKCLYAPTTVKIHGAKEVEMKLSFILANGQTFKVEVNQTDTIAKVKQKIENQLGFVASNINLIFDQRILDDSSSLFEIGAV</sequence>
<feature type="domain" description="Ubiquitin-like" evidence="2">
    <location>
        <begin position="468"/>
        <end position="529"/>
    </location>
</feature>